<accession>A0AAE0VSD8</accession>
<dbReference type="PROSITE" id="PS00798">
    <property type="entry name" value="ALDOKETO_REDUCTASE_1"/>
    <property type="match status" value="1"/>
</dbReference>
<evidence type="ECO:0000256" key="3">
    <source>
        <dbReference type="ARBA" id="ARBA00023002"/>
    </source>
</evidence>
<dbReference type="FunFam" id="3.20.20.100:FF:000006">
    <property type="entry name" value="Aldo-keto reductase family 1 member A1"/>
    <property type="match status" value="1"/>
</dbReference>
<protein>
    <recommendedName>
        <fullName evidence="7">NADP-dependent oxidoreductase domain-containing protein</fullName>
    </recommendedName>
</protein>
<reference evidence="8" key="1">
    <citation type="journal article" date="2021" name="Genome Biol. Evol.">
        <title>A High-Quality Reference Genome for a Parasitic Bivalve with Doubly Uniparental Inheritance (Bivalvia: Unionida).</title>
        <authorList>
            <person name="Smith C.H."/>
        </authorList>
    </citation>
    <scope>NUCLEOTIDE SEQUENCE</scope>
    <source>
        <strain evidence="8">CHS0354</strain>
    </source>
</reference>
<reference evidence="8" key="2">
    <citation type="journal article" date="2021" name="Genome Biol. Evol.">
        <title>Developing a high-quality reference genome for a parasitic bivalve with doubly uniparental inheritance (Bivalvia: Unionida).</title>
        <authorList>
            <person name="Smith C.H."/>
        </authorList>
    </citation>
    <scope>NUCLEOTIDE SEQUENCE</scope>
    <source>
        <strain evidence="8">CHS0354</strain>
        <tissue evidence="8">Mantle</tissue>
    </source>
</reference>
<keyword evidence="9" id="KW-1185">Reference proteome</keyword>
<feature type="active site" description="Proton donor" evidence="4">
    <location>
        <position position="55"/>
    </location>
</feature>
<dbReference type="AlphaFoldDB" id="A0AAE0VSD8"/>
<feature type="binding site" evidence="5">
    <location>
        <position position="117"/>
    </location>
    <ligand>
        <name>substrate</name>
    </ligand>
</feature>
<dbReference type="PROSITE" id="PS00063">
    <property type="entry name" value="ALDOKETO_REDUCTASE_3"/>
    <property type="match status" value="1"/>
</dbReference>
<evidence type="ECO:0000256" key="4">
    <source>
        <dbReference type="PIRSR" id="PIRSR000097-1"/>
    </source>
</evidence>
<name>A0AAE0VSD8_9BIVA</name>
<evidence type="ECO:0000259" key="7">
    <source>
        <dbReference type="Pfam" id="PF00248"/>
    </source>
</evidence>
<reference evidence="8" key="3">
    <citation type="submission" date="2023-05" db="EMBL/GenBank/DDBJ databases">
        <authorList>
            <person name="Smith C.H."/>
        </authorList>
    </citation>
    <scope>NUCLEOTIDE SEQUENCE</scope>
    <source>
        <strain evidence="8">CHS0354</strain>
        <tissue evidence="8">Mantle</tissue>
    </source>
</reference>
<sequence>MSDRDRSIIRLRSGQKLPALGLGTYAPKESEDDVIRAVRAAIKSGYRHLDCAAIYRNERAVGHAIKQLIVEGVIKREDLFITSKLWNTCHRPDLVRASLKKSMDDLGLKYLDMYLIHWPMGLKEGEAFHPKDENGKILFSEVDYVDTWKALEDCVDEGLVKNIGVSNFSSRQIKRILEVARIKPCNNQVEIHVHLANQKLVDYCHENGITVTAYSPLAAPGNASVPFTPSLEEPVIKEIAQKKKKTPAQVIIRFLLQRGLSVIPKSVTVERIEENFQVFDFSLSEDEMQQIFSLNKDHRLNIEEIALDHKYYPFNDPF</sequence>
<dbReference type="InterPro" id="IPR020471">
    <property type="entry name" value="AKR"/>
</dbReference>
<dbReference type="PROSITE" id="PS00062">
    <property type="entry name" value="ALDOKETO_REDUCTASE_2"/>
    <property type="match status" value="1"/>
</dbReference>
<dbReference type="GO" id="GO:0016491">
    <property type="term" value="F:oxidoreductase activity"/>
    <property type="evidence" value="ECO:0007669"/>
    <property type="project" value="UniProtKB-KW"/>
</dbReference>
<feature type="domain" description="NADP-dependent oxidoreductase" evidence="7">
    <location>
        <begin position="20"/>
        <end position="295"/>
    </location>
</feature>
<dbReference type="PANTHER" id="PTHR11732">
    <property type="entry name" value="ALDO/KETO REDUCTASE"/>
    <property type="match status" value="1"/>
</dbReference>
<evidence type="ECO:0000256" key="6">
    <source>
        <dbReference type="PIRSR" id="PIRSR000097-3"/>
    </source>
</evidence>
<evidence type="ECO:0000313" key="8">
    <source>
        <dbReference type="EMBL" id="KAK3587402.1"/>
    </source>
</evidence>
<keyword evidence="3" id="KW-0560">Oxidoreductase</keyword>
<dbReference type="InterPro" id="IPR036812">
    <property type="entry name" value="NAD(P)_OxRdtase_dom_sf"/>
</dbReference>
<evidence type="ECO:0000256" key="2">
    <source>
        <dbReference type="ARBA" id="ARBA00022857"/>
    </source>
</evidence>
<proteinExistence type="inferred from homology"/>
<dbReference type="SUPFAM" id="SSF51430">
    <property type="entry name" value="NAD(P)-linked oxidoreductase"/>
    <property type="match status" value="1"/>
</dbReference>
<organism evidence="8 9">
    <name type="scientific">Potamilus streckersoni</name>
    <dbReference type="NCBI Taxonomy" id="2493646"/>
    <lineage>
        <taxon>Eukaryota</taxon>
        <taxon>Metazoa</taxon>
        <taxon>Spiralia</taxon>
        <taxon>Lophotrochozoa</taxon>
        <taxon>Mollusca</taxon>
        <taxon>Bivalvia</taxon>
        <taxon>Autobranchia</taxon>
        <taxon>Heteroconchia</taxon>
        <taxon>Palaeoheterodonta</taxon>
        <taxon>Unionida</taxon>
        <taxon>Unionoidea</taxon>
        <taxon>Unionidae</taxon>
        <taxon>Ambleminae</taxon>
        <taxon>Lampsilini</taxon>
        <taxon>Potamilus</taxon>
    </lineage>
</organism>
<dbReference type="Gene3D" id="3.20.20.100">
    <property type="entry name" value="NADP-dependent oxidoreductase domain"/>
    <property type="match status" value="1"/>
</dbReference>
<evidence type="ECO:0000256" key="5">
    <source>
        <dbReference type="PIRSR" id="PIRSR000097-2"/>
    </source>
</evidence>
<dbReference type="PIRSF" id="PIRSF000097">
    <property type="entry name" value="AKR"/>
    <property type="match status" value="1"/>
</dbReference>
<evidence type="ECO:0000256" key="1">
    <source>
        <dbReference type="ARBA" id="ARBA00007905"/>
    </source>
</evidence>
<feature type="site" description="Lowers pKa of active site Tyr" evidence="6">
    <location>
        <position position="84"/>
    </location>
</feature>
<dbReference type="InterPro" id="IPR018170">
    <property type="entry name" value="Aldo/ket_reductase_CS"/>
</dbReference>
<comment type="caution">
    <text evidence="8">The sequence shown here is derived from an EMBL/GenBank/DDBJ whole genome shotgun (WGS) entry which is preliminary data.</text>
</comment>
<comment type="similarity">
    <text evidence="1">Belongs to the aldo/keto reductase family.</text>
</comment>
<evidence type="ECO:0000313" key="9">
    <source>
        <dbReference type="Proteomes" id="UP001195483"/>
    </source>
</evidence>
<dbReference type="EMBL" id="JAEAOA010001725">
    <property type="protein sequence ID" value="KAK3587402.1"/>
    <property type="molecule type" value="Genomic_DNA"/>
</dbReference>
<dbReference type="Pfam" id="PF00248">
    <property type="entry name" value="Aldo_ket_red"/>
    <property type="match status" value="1"/>
</dbReference>
<dbReference type="Proteomes" id="UP001195483">
    <property type="component" value="Unassembled WGS sequence"/>
</dbReference>
<dbReference type="InterPro" id="IPR023210">
    <property type="entry name" value="NADP_OxRdtase_dom"/>
</dbReference>
<gene>
    <name evidence="8" type="ORF">CHS0354_028781</name>
</gene>
<dbReference type="PRINTS" id="PR00069">
    <property type="entry name" value="ALDKETRDTASE"/>
</dbReference>
<keyword evidence="2" id="KW-0521">NADP</keyword>